<feature type="region of interest" description="Disordered" evidence="7">
    <location>
        <begin position="1"/>
        <end position="30"/>
    </location>
</feature>
<accession>A0A9P8PGI5</accession>
<dbReference type="GO" id="GO:0005634">
    <property type="term" value="C:nucleus"/>
    <property type="evidence" value="ECO:0007669"/>
    <property type="project" value="UniProtKB-SubCell"/>
</dbReference>
<keyword evidence="4" id="KW-0378">Hydrolase</keyword>
<dbReference type="FunFam" id="3.30.420.10:FF:000019">
    <property type="entry name" value="RNA exonuclease NEF-sp"/>
    <property type="match status" value="1"/>
</dbReference>
<dbReference type="Proteomes" id="UP000769157">
    <property type="component" value="Unassembled WGS sequence"/>
</dbReference>
<dbReference type="SUPFAM" id="SSF53098">
    <property type="entry name" value="Ribonuclease H-like"/>
    <property type="match status" value="1"/>
</dbReference>
<evidence type="ECO:0000256" key="4">
    <source>
        <dbReference type="ARBA" id="ARBA00022801"/>
    </source>
</evidence>
<dbReference type="EMBL" id="JAEUBE010000055">
    <property type="protein sequence ID" value="KAH3671516.1"/>
    <property type="molecule type" value="Genomic_DNA"/>
</dbReference>
<proteinExistence type="inferred from homology"/>
<dbReference type="InterPro" id="IPR047021">
    <property type="entry name" value="REXO1/3/4-like"/>
</dbReference>
<evidence type="ECO:0000256" key="6">
    <source>
        <dbReference type="ARBA" id="ARBA00023242"/>
    </source>
</evidence>
<dbReference type="GO" id="GO:0003676">
    <property type="term" value="F:nucleic acid binding"/>
    <property type="evidence" value="ECO:0007669"/>
    <property type="project" value="InterPro"/>
</dbReference>
<dbReference type="PANTHER" id="PTHR12801">
    <property type="entry name" value="RNA EXONUCLEASE REXO1 / RECO3 FAMILY MEMBER-RELATED"/>
    <property type="match status" value="1"/>
</dbReference>
<dbReference type="InterPro" id="IPR012337">
    <property type="entry name" value="RNaseH-like_sf"/>
</dbReference>
<feature type="compositionally biased region" description="Polar residues" evidence="7">
    <location>
        <begin position="1"/>
        <end position="16"/>
    </location>
</feature>
<keyword evidence="3" id="KW-0540">Nuclease</keyword>
<dbReference type="PANTHER" id="PTHR12801:SF115">
    <property type="entry name" value="FI18136P1-RELATED"/>
    <property type="match status" value="1"/>
</dbReference>
<reference evidence="9" key="2">
    <citation type="submission" date="2021-01" db="EMBL/GenBank/DDBJ databases">
        <authorList>
            <person name="Schikora-Tamarit M.A."/>
        </authorList>
    </citation>
    <scope>NUCLEOTIDE SEQUENCE</scope>
    <source>
        <strain evidence="9">CBS6075</strain>
    </source>
</reference>
<feature type="domain" description="Exonuclease" evidence="8">
    <location>
        <begin position="218"/>
        <end position="377"/>
    </location>
</feature>
<dbReference type="RefSeq" id="XP_046064692.1">
    <property type="nucleotide sequence ID" value="XM_046203053.1"/>
</dbReference>
<dbReference type="InterPro" id="IPR034922">
    <property type="entry name" value="REX1-like_exo"/>
</dbReference>
<dbReference type="CDD" id="cd06145">
    <property type="entry name" value="REX1_like"/>
    <property type="match status" value="1"/>
</dbReference>
<evidence type="ECO:0000256" key="7">
    <source>
        <dbReference type="SAM" id="MobiDB-lite"/>
    </source>
</evidence>
<organism evidence="9 10">
    <name type="scientific">Ogataea philodendri</name>
    <dbReference type="NCBI Taxonomy" id="1378263"/>
    <lineage>
        <taxon>Eukaryota</taxon>
        <taxon>Fungi</taxon>
        <taxon>Dikarya</taxon>
        <taxon>Ascomycota</taxon>
        <taxon>Saccharomycotina</taxon>
        <taxon>Pichiomycetes</taxon>
        <taxon>Pichiales</taxon>
        <taxon>Pichiaceae</taxon>
        <taxon>Ogataea</taxon>
    </lineage>
</organism>
<dbReference type="SMART" id="SM00479">
    <property type="entry name" value="EXOIII"/>
    <property type="match status" value="1"/>
</dbReference>
<keyword evidence="5" id="KW-0269">Exonuclease</keyword>
<dbReference type="GeneID" id="70232187"/>
<dbReference type="Gene3D" id="3.30.420.10">
    <property type="entry name" value="Ribonuclease H-like superfamily/Ribonuclease H"/>
    <property type="match status" value="1"/>
</dbReference>
<comment type="caution">
    <text evidence="9">The sequence shown here is derived from an EMBL/GenBank/DDBJ whole genome shotgun (WGS) entry which is preliminary data.</text>
</comment>
<dbReference type="InterPro" id="IPR013520">
    <property type="entry name" value="Ribonucl_H"/>
</dbReference>
<comment type="subcellular location">
    <subcellularLocation>
        <location evidence="1">Nucleus</location>
    </subcellularLocation>
</comment>
<keyword evidence="6" id="KW-0539">Nucleus</keyword>
<sequence length="531" mass="59119">MENSTTNNNAGVSSNERPFPSGHKNKRIKRSALKPPVLTIDLSLQERTSKKPVKLDNIQSLISAVLTGSPGPAFVRLDNSKSIDKVVVVLAESLNYHTFGHEDISDLTTELDVLDSTKMPFVSSEFSKLIPIMTPGSNRYLFSIAATLSSRTIQAKTKRALVEELSSQKICYSDLVLDFHTLSTNEYPIHPDIPGCTKESVSQYSSYLRTKDLGTKPRALALDCEMCDVASGIALTRISVTDEDDNIVFTEFVKPEEEIIDYKTQYSGVDAKSLENVTTTLQDIQQRILETVSSKDYLIGHSLNSDLKVLKISHPRIIDTAFCFDHAKGPPLKPSLKVLAEEFLQRSIQNSDDGHDPTEDCRACMNLVKLKLEKGKGHGKLISEESIFRMLSRTYKKYKVDDKKVPKSGMSINFGGNEFFNEQRVYVSSDEEAVDALLKNVDNHELFLIRLREEADLDANIKRLYQGLPTNSLVIICGGHGDQTRINELHALQRRISGPLPPEDHQELLALVAKARSSIALLKLKATSPSE</sequence>
<dbReference type="GO" id="GO:0004527">
    <property type="term" value="F:exonuclease activity"/>
    <property type="evidence" value="ECO:0007669"/>
    <property type="project" value="UniProtKB-KW"/>
</dbReference>
<protein>
    <recommendedName>
        <fullName evidence="8">Exonuclease domain-containing protein</fullName>
    </recommendedName>
</protein>
<dbReference type="AlphaFoldDB" id="A0A9P8PGI5"/>
<dbReference type="InterPro" id="IPR036397">
    <property type="entry name" value="RNaseH_sf"/>
</dbReference>
<evidence type="ECO:0000256" key="1">
    <source>
        <dbReference type="ARBA" id="ARBA00004123"/>
    </source>
</evidence>
<keyword evidence="10" id="KW-1185">Reference proteome</keyword>
<evidence type="ECO:0000313" key="10">
    <source>
        <dbReference type="Proteomes" id="UP000769157"/>
    </source>
</evidence>
<dbReference type="OrthoDB" id="206335at2759"/>
<evidence type="ECO:0000256" key="2">
    <source>
        <dbReference type="ARBA" id="ARBA00006357"/>
    </source>
</evidence>
<reference evidence="9" key="1">
    <citation type="journal article" date="2021" name="Open Biol.">
        <title>Shared evolutionary footprints suggest mitochondrial oxidative damage underlies multiple complex I losses in fungi.</title>
        <authorList>
            <person name="Schikora-Tamarit M.A."/>
            <person name="Marcet-Houben M."/>
            <person name="Nosek J."/>
            <person name="Gabaldon T."/>
        </authorList>
    </citation>
    <scope>NUCLEOTIDE SEQUENCE</scope>
    <source>
        <strain evidence="9">CBS6075</strain>
    </source>
</reference>
<evidence type="ECO:0000256" key="5">
    <source>
        <dbReference type="ARBA" id="ARBA00022839"/>
    </source>
</evidence>
<name>A0A9P8PGI5_9ASCO</name>
<evidence type="ECO:0000256" key="3">
    <source>
        <dbReference type="ARBA" id="ARBA00022722"/>
    </source>
</evidence>
<evidence type="ECO:0000259" key="8">
    <source>
        <dbReference type="SMART" id="SM00479"/>
    </source>
</evidence>
<gene>
    <name evidence="9" type="ORF">OGAPHI_000219</name>
</gene>
<evidence type="ECO:0000313" key="9">
    <source>
        <dbReference type="EMBL" id="KAH3671516.1"/>
    </source>
</evidence>
<comment type="similarity">
    <text evidence="2">Belongs to the REXO1/REXO3 family.</text>
</comment>